<reference evidence="1 2" key="1">
    <citation type="journal article" date="2020" name="BMC Genomics">
        <title>Intraspecific diversification of the crop wild relative Brassica cretica Lam. using demographic model selection.</title>
        <authorList>
            <person name="Kioukis A."/>
            <person name="Michalopoulou V.A."/>
            <person name="Briers L."/>
            <person name="Pirintsos S."/>
            <person name="Studholme D.J."/>
            <person name="Pavlidis P."/>
            <person name="Sarris P.F."/>
        </authorList>
    </citation>
    <scope>NUCLEOTIDE SEQUENCE [LARGE SCALE GENOMIC DNA]</scope>
    <source>
        <strain evidence="2">cv. PFS-1207/04</strain>
    </source>
</reference>
<evidence type="ECO:0000313" key="2">
    <source>
        <dbReference type="Proteomes" id="UP000266723"/>
    </source>
</evidence>
<gene>
    <name evidence="1" type="ORF">DY000_02041164</name>
</gene>
<keyword evidence="2" id="KW-1185">Reference proteome</keyword>
<accession>A0ABQ7BHN4</accession>
<dbReference type="Proteomes" id="UP000266723">
    <property type="component" value="Unassembled WGS sequence"/>
</dbReference>
<proteinExistence type="predicted"/>
<sequence length="129" mass="14612">MLLIDESILLSIDFDVNRAERMWASYCELLYRTQGLQPPEHISSDLLHYADDLPGHAGRLSRHIQESMLQPCLAAQYRSMFGLKYRSMSGVRYRATEGECLWSTVVSECRSTGLVPGSTVVDKNRATNK</sequence>
<name>A0ABQ7BHN4_BRACR</name>
<organism evidence="1 2">
    <name type="scientific">Brassica cretica</name>
    <name type="common">Mustard</name>
    <dbReference type="NCBI Taxonomy" id="69181"/>
    <lineage>
        <taxon>Eukaryota</taxon>
        <taxon>Viridiplantae</taxon>
        <taxon>Streptophyta</taxon>
        <taxon>Embryophyta</taxon>
        <taxon>Tracheophyta</taxon>
        <taxon>Spermatophyta</taxon>
        <taxon>Magnoliopsida</taxon>
        <taxon>eudicotyledons</taxon>
        <taxon>Gunneridae</taxon>
        <taxon>Pentapetalae</taxon>
        <taxon>rosids</taxon>
        <taxon>malvids</taxon>
        <taxon>Brassicales</taxon>
        <taxon>Brassicaceae</taxon>
        <taxon>Brassiceae</taxon>
        <taxon>Brassica</taxon>
    </lineage>
</organism>
<dbReference type="EMBL" id="QGKV02001507">
    <property type="protein sequence ID" value="KAF3531655.1"/>
    <property type="molecule type" value="Genomic_DNA"/>
</dbReference>
<evidence type="ECO:0000313" key="1">
    <source>
        <dbReference type="EMBL" id="KAF3531655.1"/>
    </source>
</evidence>
<comment type="caution">
    <text evidence="1">The sequence shown here is derived from an EMBL/GenBank/DDBJ whole genome shotgun (WGS) entry which is preliminary data.</text>
</comment>
<protein>
    <submittedName>
        <fullName evidence="1">Uncharacterized protein</fullName>
    </submittedName>
</protein>